<proteinExistence type="predicted"/>
<sequence length="47" mass="4847">AVEVPLPPRRPSETVLAAIPRPTIAIAARKPAEPAPIREASAAPVTP</sequence>
<dbReference type="PATRIC" id="fig|882800.3.peg.3266"/>
<evidence type="ECO:0000313" key="2">
    <source>
        <dbReference type="Proteomes" id="UP000004382"/>
    </source>
</evidence>
<dbReference type="EMBL" id="AGJK01000091">
    <property type="protein sequence ID" value="EHP91822.1"/>
    <property type="molecule type" value="Genomic_DNA"/>
</dbReference>
<reference evidence="1 2" key="1">
    <citation type="submission" date="2011-09" db="EMBL/GenBank/DDBJ databases">
        <title>The draft genome of Methylobacterium extorquens DSM 13060.</title>
        <authorList>
            <consortium name="US DOE Joint Genome Institute (JGI-PGF)"/>
            <person name="Lucas S."/>
            <person name="Han J."/>
            <person name="Lapidus A."/>
            <person name="Cheng J.-F."/>
            <person name="Goodwin L."/>
            <person name="Pitluck S."/>
            <person name="Peters L."/>
            <person name="Land M.L."/>
            <person name="Hauser L."/>
            <person name="Koskimaki J."/>
            <person name="Halonen O."/>
            <person name="Pirttila A."/>
            <person name="Frank C."/>
            <person name="Woyke T.J."/>
        </authorList>
    </citation>
    <scope>NUCLEOTIDE SEQUENCE [LARGE SCALE GENOMIC DNA]</scope>
    <source>
        <strain evidence="1 2">DSM 13060</strain>
    </source>
</reference>
<organism evidence="1 2">
    <name type="scientific">Methylorubrum extorquens DSM 13060</name>
    <dbReference type="NCBI Taxonomy" id="882800"/>
    <lineage>
        <taxon>Bacteria</taxon>
        <taxon>Pseudomonadati</taxon>
        <taxon>Pseudomonadota</taxon>
        <taxon>Alphaproteobacteria</taxon>
        <taxon>Hyphomicrobiales</taxon>
        <taxon>Methylobacteriaceae</taxon>
        <taxon>Methylorubrum</taxon>
    </lineage>
</organism>
<name>H1KL00_METEX</name>
<evidence type="ECO:0000313" key="1">
    <source>
        <dbReference type="EMBL" id="EHP91822.1"/>
    </source>
</evidence>
<dbReference type="AlphaFoldDB" id="H1KL00"/>
<accession>H1KL00</accession>
<protein>
    <submittedName>
        <fullName evidence="1">Lytic transglycosylase catalytic</fullName>
    </submittedName>
</protein>
<feature type="non-terminal residue" evidence="1">
    <location>
        <position position="1"/>
    </location>
</feature>
<gene>
    <name evidence="1" type="ORF">MetexDRAFT_3312</name>
</gene>
<comment type="caution">
    <text evidence="1">The sequence shown here is derived from an EMBL/GenBank/DDBJ whole genome shotgun (WGS) entry which is preliminary data.</text>
</comment>
<dbReference type="Proteomes" id="UP000004382">
    <property type="component" value="Unassembled WGS sequence"/>
</dbReference>